<gene>
    <name evidence="1" type="ORF">GCM10017557_82390</name>
</gene>
<organism evidence="1 2">
    <name type="scientific">Streptomyces aurantiacus</name>
    <dbReference type="NCBI Taxonomy" id="47760"/>
    <lineage>
        <taxon>Bacteria</taxon>
        <taxon>Bacillati</taxon>
        <taxon>Actinomycetota</taxon>
        <taxon>Actinomycetes</taxon>
        <taxon>Kitasatosporales</taxon>
        <taxon>Streptomycetaceae</taxon>
        <taxon>Streptomyces</taxon>
        <taxon>Streptomyces aurantiacus group</taxon>
    </lineage>
</organism>
<reference evidence="1 2" key="1">
    <citation type="journal article" date="2014" name="Int. J. Syst. Evol. Microbiol.">
        <title>Complete genome sequence of Corynebacterium casei LMG S-19264T (=DSM 44701T), isolated from a smear-ripened cheese.</title>
        <authorList>
            <consortium name="US DOE Joint Genome Institute (JGI-PGF)"/>
            <person name="Walter F."/>
            <person name="Albersmeier A."/>
            <person name="Kalinowski J."/>
            <person name="Ruckert C."/>
        </authorList>
    </citation>
    <scope>NUCLEOTIDE SEQUENCE [LARGE SCALE GENOMIC DNA]</scope>
    <source>
        <strain evidence="1 2">JCM 4677</strain>
    </source>
</reference>
<dbReference type="AlphaFoldDB" id="A0A7G1PHA8"/>
<proteinExistence type="predicted"/>
<sequence>MRQFLGTTAWTEDDGGGLRHEADYLVEVDGDLDNPTLEWSKRSAHDWFCPDNSPRLKENRKPAEFLIHDFIARAIEDRPDQSW</sequence>
<keyword evidence="2" id="KW-1185">Reference proteome</keyword>
<dbReference type="EMBL" id="AP023440">
    <property type="protein sequence ID" value="BCL33380.1"/>
    <property type="molecule type" value="Genomic_DNA"/>
</dbReference>
<dbReference type="Proteomes" id="UP000516444">
    <property type="component" value="Chromosome"/>
</dbReference>
<accession>A0A7G1PHA8</accession>
<dbReference type="KEGG" id="sgm:GCM10017557_82390"/>
<dbReference type="RefSeq" id="WP_245702242.1">
    <property type="nucleotide sequence ID" value="NZ_AP023440.1"/>
</dbReference>
<protein>
    <submittedName>
        <fullName evidence="1">Uncharacterized protein</fullName>
    </submittedName>
</protein>
<evidence type="ECO:0000313" key="1">
    <source>
        <dbReference type="EMBL" id="BCL33380.1"/>
    </source>
</evidence>
<evidence type="ECO:0000313" key="2">
    <source>
        <dbReference type="Proteomes" id="UP000516444"/>
    </source>
</evidence>
<name>A0A7G1PHA8_9ACTN</name>